<gene>
    <name evidence="8" type="ORF">SAMN05660831_01738</name>
</gene>
<dbReference type="InterPro" id="IPR011765">
    <property type="entry name" value="Pept_M16_N"/>
</dbReference>
<comment type="similarity">
    <text evidence="2 3">Belongs to the peptidase M16 family.</text>
</comment>
<dbReference type="GO" id="GO:0046872">
    <property type="term" value="F:metal ion binding"/>
    <property type="evidence" value="ECO:0007669"/>
    <property type="project" value="InterPro"/>
</dbReference>
<keyword evidence="9" id="KW-1185">Reference proteome</keyword>
<keyword evidence="5" id="KW-0732">Signal</keyword>
<accession>A0A1I1SMT0</accession>
<feature type="domain" description="Peptidase M16 C-terminal" evidence="7">
    <location>
        <begin position="196"/>
        <end position="377"/>
    </location>
</feature>
<evidence type="ECO:0000256" key="3">
    <source>
        <dbReference type="RuleBase" id="RU004447"/>
    </source>
</evidence>
<keyword evidence="8" id="KW-0645">Protease</keyword>
<proteinExistence type="inferred from homology"/>
<dbReference type="OrthoDB" id="9811314at2"/>
<dbReference type="PROSITE" id="PS00143">
    <property type="entry name" value="INSULINASE"/>
    <property type="match status" value="1"/>
</dbReference>
<feature type="signal peptide" evidence="5">
    <location>
        <begin position="1"/>
        <end position="29"/>
    </location>
</feature>
<dbReference type="STRING" id="1123397.SAMN05660831_01738"/>
<reference evidence="8 9" key="1">
    <citation type="submission" date="2016-10" db="EMBL/GenBank/DDBJ databases">
        <authorList>
            <person name="de Groot N.N."/>
        </authorList>
    </citation>
    <scope>NUCLEOTIDE SEQUENCE [LARGE SCALE GENOMIC DNA]</scope>
    <source>
        <strain evidence="8 9">HL3</strain>
    </source>
</reference>
<evidence type="ECO:0000256" key="1">
    <source>
        <dbReference type="ARBA" id="ARBA00001947"/>
    </source>
</evidence>
<dbReference type="AlphaFoldDB" id="A0A1I1SMT0"/>
<evidence type="ECO:0000313" key="9">
    <source>
        <dbReference type="Proteomes" id="UP000198611"/>
    </source>
</evidence>
<dbReference type="GO" id="GO:0006508">
    <property type="term" value="P:proteolysis"/>
    <property type="evidence" value="ECO:0007669"/>
    <property type="project" value="UniProtKB-KW"/>
</dbReference>
<protein>
    <submittedName>
        <fullName evidence="8">Zinc protease</fullName>
    </submittedName>
</protein>
<keyword evidence="8" id="KW-0378">Hydrolase</keyword>
<dbReference type="InterPro" id="IPR011249">
    <property type="entry name" value="Metalloenz_LuxS/M16"/>
</dbReference>
<dbReference type="InterPro" id="IPR001431">
    <property type="entry name" value="Pept_M16_Zn_BS"/>
</dbReference>
<evidence type="ECO:0000256" key="5">
    <source>
        <dbReference type="SAM" id="SignalP"/>
    </source>
</evidence>
<dbReference type="SUPFAM" id="SSF63411">
    <property type="entry name" value="LuxS/MPP-like metallohydrolase"/>
    <property type="match status" value="2"/>
</dbReference>
<dbReference type="PANTHER" id="PTHR11851:SF49">
    <property type="entry name" value="MITOCHONDRIAL-PROCESSING PEPTIDASE SUBUNIT ALPHA"/>
    <property type="match status" value="1"/>
</dbReference>
<dbReference type="EMBL" id="FOMJ01000005">
    <property type="protein sequence ID" value="SFD47701.1"/>
    <property type="molecule type" value="Genomic_DNA"/>
</dbReference>
<evidence type="ECO:0000256" key="4">
    <source>
        <dbReference type="SAM" id="MobiDB-lite"/>
    </source>
</evidence>
<dbReference type="Pfam" id="PF05193">
    <property type="entry name" value="Peptidase_M16_C"/>
    <property type="match status" value="1"/>
</dbReference>
<feature type="chain" id="PRO_5011738694" evidence="5">
    <location>
        <begin position="30"/>
        <end position="464"/>
    </location>
</feature>
<dbReference type="PANTHER" id="PTHR11851">
    <property type="entry name" value="METALLOPROTEASE"/>
    <property type="match status" value="1"/>
</dbReference>
<name>A0A1I1SMT0_9GAMM</name>
<evidence type="ECO:0000313" key="8">
    <source>
        <dbReference type="EMBL" id="SFD47701.1"/>
    </source>
</evidence>
<comment type="cofactor">
    <cofactor evidence="1">
        <name>Zn(2+)</name>
        <dbReference type="ChEBI" id="CHEBI:29105"/>
    </cofactor>
</comment>
<feature type="domain" description="Peptidase M16 N-terminal" evidence="6">
    <location>
        <begin position="42"/>
        <end position="187"/>
    </location>
</feature>
<evidence type="ECO:0000259" key="6">
    <source>
        <dbReference type="Pfam" id="PF00675"/>
    </source>
</evidence>
<organism evidence="8 9">
    <name type="scientific">Thiohalospira halophila DSM 15071</name>
    <dbReference type="NCBI Taxonomy" id="1123397"/>
    <lineage>
        <taxon>Bacteria</taxon>
        <taxon>Pseudomonadati</taxon>
        <taxon>Pseudomonadota</taxon>
        <taxon>Gammaproteobacteria</taxon>
        <taxon>Thiohalospirales</taxon>
        <taxon>Thiohalospiraceae</taxon>
        <taxon>Thiohalospira</taxon>
    </lineage>
</organism>
<evidence type="ECO:0000256" key="2">
    <source>
        <dbReference type="ARBA" id="ARBA00007261"/>
    </source>
</evidence>
<sequence>MRWNILPKGVRVGLLAGLLAMLPAAPALAKVHTTELENGMTVLVETDRRAPTVVSQVWYGVGSSYEPGGITGVSHILEHMMFKGTEEVGPGEFSRIIKRLGGRENAFTGRDYTAYFEQLAADQLDRALELEADRMVNLRLDPEEFASERDVVMEERRLRTEDQPAARLREAFNATAWMASPYGQPIIGWMDDLANMELNDLQGWYERFYTPANATLVVVGDVEPGAVFAAARRHFGDLEGGEAPTIKPRREPDQTGPREVVVRVPARVPQVRAGYKVPALNTAAERDDAYALEVAAGLLAGGDSARLPRRLVREREIAASASAGYGLYDRMDTLFTLTGTPSENTEPRDLVAALREEARALAEGEIEADELERVKAQVVASEVYQRDSQFYKAMRRGLTETVGLGWEVVDEYADRVEAVTAEDVRRVAEEYFREDRLTVAILEPEGSGPAPQQQPSTGGMTHGN</sequence>
<feature type="compositionally biased region" description="Polar residues" evidence="4">
    <location>
        <begin position="450"/>
        <end position="464"/>
    </location>
</feature>
<dbReference type="InterPro" id="IPR050361">
    <property type="entry name" value="MPP/UQCRC_Complex"/>
</dbReference>
<dbReference type="Pfam" id="PF00675">
    <property type="entry name" value="Peptidase_M16"/>
    <property type="match status" value="1"/>
</dbReference>
<feature type="region of interest" description="Disordered" evidence="4">
    <location>
        <begin position="442"/>
        <end position="464"/>
    </location>
</feature>
<dbReference type="RefSeq" id="WP_093428376.1">
    <property type="nucleotide sequence ID" value="NZ_FOMJ01000005.1"/>
</dbReference>
<dbReference type="InterPro" id="IPR007863">
    <property type="entry name" value="Peptidase_M16_C"/>
</dbReference>
<dbReference type="GO" id="GO:0004222">
    <property type="term" value="F:metalloendopeptidase activity"/>
    <property type="evidence" value="ECO:0007669"/>
    <property type="project" value="InterPro"/>
</dbReference>
<evidence type="ECO:0000259" key="7">
    <source>
        <dbReference type="Pfam" id="PF05193"/>
    </source>
</evidence>
<dbReference type="Proteomes" id="UP000198611">
    <property type="component" value="Unassembled WGS sequence"/>
</dbReference>
<dbReference type="Gene3D" id="3.30.830.10">
    <property type="entry name" value="Metalloenzyme, LuxS/M16 peptidase-like"/>
    <property type="match status" value="2"/>
</dbReference>